<proteinExistence type="predicted"/>
<dbReference type="EMBL" id="CVRS01000101">
    <property type="protein sequence ID" value="CRL42299.1"/>
    <property type="molecule type" value="Genomic_DNA"/>
</dbReference>
<evidence type="ECO:0000313" key="3">
    <source>
        <dbReference type="EMBL" id="RGQ55748.1"/>
    </source>
</evidence>
<protein>
    <recommendedName>
        <fullName evidence="8">Type 4 fimbrial biogenesis protein PilX N-terminal domain-containing protein</fullName>
    </recommendedName>
</protein>
<evidence type="ECO:0008006" key="8">
    <source>
        <dbReference type="Google" id="ProtNLM"/>
    </source>
</evidence>
<keyword evidence="5" id="KW-1185">Reference proteome</keyword>
<dbReference type="EMBL" id="QSKW01000026">
    <property type="protein sequence ID" value="RHE94183.1"/>
    <property type="molecule type" value="Genomic_DNA"/>
</dbReference>
<dbReference type="Proteomes" id="UP000283738">
    <property type="component" value="Unassembled WGS sequence"/>
</dbReference>
<dbReference type="AlphaFoldDB" id="A0A0M6WYQ7"/>
<evidence type="ECO:0000313" key="4">
    <source>
        <dbReference type="EMBL" id="RHE94183.1"/>
    </source>
</evidence>
<gene>
    <name evidence="4" type="ORF">DW707_13915</name>
    <name evidence="3" type="ORF">DWY96_00065</name>
    <name evidence="2" type="ORF">RIL183_31481</name>
</gene>
<dbReference type="STRING" id="360807.ERS852392_01792"/>
<keyword evidence="1" id="KW-0472">Membrane</keyword>
<evidence type="ECO:0000313" key="2">
    <source>
        <dbReference type="EMBL" id="CRL42299.1"/>
    </source>
</evidence>
<name>A0A0M6WYQ7_9FIRM</name>
<evidence type="ECO:0000313" key="6">
    <source>
        <dbReference type="Proteomes" id="UP000283738"/>
    </source>
</evidence>
<keyword evidence="1" id="KW-1133">Transmembrane helix</keyword>
<reference evidence="5" key="1">
    <citation type="submission" date="2015-05" db="EMBL/GenBank/DDBJ databases">
        <authorList>
            <consortium name="Pathogen Informatics"/>
        </authorList>
    </citation>
    <scope>NUCLEOTIDE SEQUENCE [LARGE SCALE GENOMIC DNA]</scope>
    <source>
        <strain evidence="5">L1-83</strain>
    </source>
</reference>
<organism evidence="2 5">
    <name type="scientific">Roseburia inulinivorans</name>
    <dbReference type="NCBI Taxonomy" id="360807"/>
    <lineage>
        <taxon>Bacteria</taxon>
        <taxon>Bacillati</taxon>
        <taxon>Bacillota</taxon>
        <taxon>Clostridia</taxon>
        <taxon>Lachnospirales</taxon>
        <taxon>Lachnospiraceae</taxon>
        <taxon>Roseburia</taxon>
    </lineage>
</organism>
<reference evidence="6 7" key="3">
    <citation type="submission" date="2018-08" db="EMBL/GenBank/DDBJ databases">
        <title>A genome reference for cultivated species of the human gut microbiota.</title>
        <authorList>
            <person name="Zou Y."/>
            <person name="Xue W."/>
            <person name="Luo G."/>
        </authorList>
    </citation>
    <scope>NUCLEOTIDE SEQUENCE [LARGE SCALE GENOMIC DNA]</scope>
    <source>
        <strain evidence="3 6">AF28-15</strain>
        <strain evidence="4 7">AM27-11</strain>
    </source>
</reference>
<dbReference type="EMBL" id="QRTF01000001">
    <property type="protein sequence ID" value="RGQ55748.1"/>
    <property type="molecule type" value="Genomic_DNA"/>
</dbReference>
<reference evidence="2" key="2">
    <citation type="submission" date="2015-05" db="EMBL/GenBank/DDBJ databases">
        <authorList>
            <person name="Wang D.B."/>
            <person name="Wang M."/>
        </authorList>
    </citation>
    <scope>NUCLEOTIDE SEQUENCE [LARGE SCALE GENOMIC DNA]</scope>
    <source>
        <strain evidence="2">L1-83</strain>
    </source>
</reference>
<dbReference type="OrthoDB" id="2047533at2"/>
<feature type="transmembrane region" description="Helical" evidence="1">
    <location>
        <begin position="12"/>
        <end position="34"/>
    </location>
</feature>
<dbReference type="Proteomes" id="UP000286271">
    <property type="component" value="Unassembled WGS sequence"/>
</dbReference>
<evidence type="ECO:0000313" key="7">
    <source>
        <dbReference type="Proteomes" id="UP000286271"/>
    </source>
</evidence>
<evidence type="ECO:0000313" key="5">
    <source>
        <dbReference type="Proteomes" id="UP000049828"/>
    </source>
</evidence>
<keyword evidence="1" id="KW-0812">Transmembrane</keyword>
<accession>A0A0M6WYQ7</accession>
<dbReference type="Proteomes" id="UP000049828">
    <property type="component" value="Unassembled WGS sequence"/>
</dbReference>
<sequence>MNKQKKEFIHIGFSSILMVFTMLCLVTFATLSLITANSDYRLSLKVAEKTTAYYEADTAARNYLQQLDLALADLYANCDDSQTFFEKAADLIPELKTEDTLTAESPTIVGNCPTCTFQVTINDVQNLYVTLELLYPEHPGDEFYKVTQWQTVTNNEPVIDDDSLHLYQGN</sequence>
<dbReference type="RefSeq" id="WP_055040276.1">
    <property type="nucleotide sequence ID" value="NZ_CAKZTK010000075.1"/>
</dbReference>
<evidence type="ECO:0000256" key="1">
    <source>
        <dbReference type="SAM" id="Phobius"/>
    </source>
</evidence>